<dbReference type="AlphaFoldDB" id="A0AA36MZZ9"/>
<dbReference type="Proteomes" id="UP001178507">
    <property type="component" value="Unassembled WGS sequence"/>
</dbReference>
<accession>A0AA36MZZ9</accession>
<dbReference type="EMBL" id="CAUJNA010001438">
    <property type="protein sequence ID" value="CAJ1386940.1"/>
    <property type="molecule type" value="Genomic_DNA"/>
</dbReference>
<dbReference type="Gene3D" id="3.40.50.150">
    <property type="entry name" value="Vaccinia Virus protein VP39"/>
    <property type="match status" value="1"/>
</dbReference>
<protein>
    <submittedName>
        <fullName evidence="1">Uncharacterized protein</fullName>
    </submittedName>
</protein>
<name>A0AA36MZZ9_9DINO</name>
<proteinExistence type="predicted"/>
<organism evidence="1 2">
    <name type="scientific">Effrenium voratum</name>
    <dbReference type="NCBI Taxonomy" id="2562239"/>
    <lineage>
        <taxon>Eukaryota</taxon>
        <taxon>Sar</taxon>
        <taxon>Alveolata</taxon>
        <taxon>Dinophyceae</taxon>
        <taxon>Suessiales</taxon>
        <taxon>Symbiodiniaceae</taxon>
        <taxon>Effrenium</taxon>
    </lineage>
</organism>
<gene>
    <name evidence="1" type="ORF">EVOR1521_LOCUS13112</name>
</gene>
<keyword evidence="2" id="KW-1185">Reference proteome</keyword>
<dbReference type="InterPro" id="IPR029063">
    <property type="entry name" value="SAM-dependent_MTases_sf"/>
</dbReference>
<comment type="caution">
    <text evidence="1">The sequence shown here is derived from an EMBL/GenBank/DDBJ whole genome shotgun (WGS) entry which is preliminary data.</text>
</comment>
<reference evidence="1" key="1">
    <citation type="submission" date="2023-08" db="EMBL/GenBank/DDBJ databases">
        <authorList>
            <person name="Chen Y."/>
            <person name="Shah S."/>
            <person name="Dougan E. K."/>
            <person name="Thang M."/>
            <person name="Chan C."/>
        </authorList>
    </citation>
    <scope>NUCLEOTIDE SEQUENCE</scope>
</reference>
<evidence type="ECO:0000313" key="2">
    <source>
        <dbReference type="Proteomes" id="UP001178507"/>
    </source>
</evidence>
<evidence type="ECO:0000313" key="1">
    <source>
        <dbReference type="EMBL" id="CAJ1386940.1"/>
    </source>
</evidence>
<sequence length="212" mass="23329">MVLLVSLACSEGVDVVPGNDPRWRPEAHQRFGTGLWLRSSGHVCRKARSRASDPLGCVQGVALAQAQRPSEQFERRLRNLRTAACQRDGEHLLPWGTPAERLSSEVQERLPFDWVLAADCSYDFVKADIPSPSIEALLTTASSFGKRALICVSRRQGEVEAFTASLARMGLADAATVVFTAKLDEVKEGVAECLVYAFDFSNGQRLGTKRRH</sequence>